<feature type="transmembrane region" description="Helical" evidence="10">
    <location>
        <begin position="278"/>
        <end position="295"/>
    </location>
</feature>
<gene>
    <name evidence="10" type="primary">rnfD</name>
    <name evidence="11" type="ORF">E6B08_06360</name>
</gene>
<evidence type="ECO:0000256" key="8">
    <source>
        <dbReference type="ARBA" id="ARBA00022989"/>
    </source>
</evidence>
<keyword evidence="3 10" id="KW-0285">Flavoprotein</keyword>
<accession>A0A4D6X999</accession>
<dbReference type="Proteomes" id="UP000298551">
    <property type="component" value="Chromosome"/>
</dbReference>
<keyword evidence="8 10" id="KW-1133">Transmembrane helix</keyword>
<dbReference type="GO" id="GO:0005886">
    <property type="term" value="C:plasma membrane"/>
    <property type="evidence" value="ECO:0007669"/>
    <property type="project" value="UniProtKB-SubCell"/>
</dbReference>
<comment type="subcellular location">
    <subcellularLocation>
        <location evidence="10">Cell inner membrane</location>
        <topology evidence="10">Multi-pass membrane protein</topology>
    </subcellularLocation>
</comment>
<comment type="function">
    <text evidence="10">Part of a membrane-bound complex that couples electron transfer with translocation of ions across the membrane.</text>
</comment>
<feature type="transmembrane region" description="Helical" evidence="10">
    <location>
        <begin position="12"/>
        <end position="32"/>
    </location>
</feature>
<evidence type="ECO:0000313" key="11">
    <source>
        <dbReference type="EMBL" id="QCI11058.1"/>
    </source>
</evidence>
<proteinExistence type="inferred from homology"/>
<evidence type="ECO:0000313" key="12">
    <source>
        <dbReference type="Proteomes" id="UP000298551"/>
    </source>
</evidence>
<dbReference type="OrthoDB" id="9776359at2"/>
<dbReference type="InterPro" id="IPR011303">
    <property type="entry name" value="RnfD_bac"/>
</dbReference>
<keyword evidence="4 10" id="KW-0288">FMN</keyword>
<dbReference type="GO" id="GO:0055085">
    <property type="term" value="P:transmembrane transport"/>
    <property type="evidence" value="ECO:0007669"/>
    <property type="project" value="InterPro"/>
</dbReference>
<feature type="transmembrane region" description="Helical" evidence="10">
    <location>
        <begin position="38"/>
        <end position="57"/>
    </location>
</feature>
<dbReference type="AlphaFoldDB" id="A0A4D6X999"/>
<keyword evidence="1 10" id="KW-0813">Transport</keyword>
<dbReference type="PANTHER" id="PTHR30578:SF0">
    <property type="entry name" value="ION-TRANSLOCATING OXIDOREDUCTASE COMPLEX SUBUNIT D"/>
    <property type="match status" value="1"/>
</dbReference>
<comment type="cofactor">
    <cofactor evidence="10">
        <name>FMN</name>
        <dbReference type="ChEBI" id="CHEBI:58210"/>
    </cofactor>
</comment>
<evidence type="ECO:0000256" key="9">
    <source>
        <dbReference type="ARBA" id="ARBA00023136"/>
    </source>
</evidence>
<keyword evidence="6 10" id="KW-1278">Translocase</keyword>
<reference evidence="12" key="1">
    <citation type="submission" date="2019-04" db="EMBL/GenBank/DDBJ databases">
        <title>Genome sequence of Pseudomonas putida 1290, an auxin catabolizing strain.</title>
        <authorList>
            <person name="Laird T.S."/>
            <person name="Leveau J.H.J."/>
        </authorList>
    </citation>
    <scope>NUCLEOTIDE SEQUENCE [LARGE SCALE GENOMIC DNA]</scope>
    <source>
        <strain evidence="12">1290</strain>
    </source>
</reference>
<sequence>MSQTQSIDAQRLRQTMGLVLLASTPGVLALLWQYGWGVVFNLLLTTLAALASEALLLTLHKRPVGATLGDASALVTAVLLAIALPPAAPWWLPVIAASVAIGVGKQAFGGVGRNPFNPAMVGYAFVLLSFPLQMNHWPGQSGDLLGWLQAVFAGGAPIDAWAQPTVLDGLRHNRSLTIDELFASHPGFGAVGGRGSEWVNLGFLLGGLALLQRKVISWHAPAGLLAGLGLFSLLAWNGSGSDSNGSPLLHLFSGSTMLAAFFIITEPVSAPKAALAKLLYGFAAGLLIYLIRTWGSYPDGTAFAVLLVNLASPGLERFAARRQQAAP</sequence>
<dbReference type="EC" id="7.-.-.-" evidence="10"/>
<keyword evidence="5 10" id="KW-0812">Transmembrane</keyword>
<evidence type="ECO:0000256" key="7">
    <source>
        <dbReference type="ARBA" id="ARBA00022982"/>
    </source>
</evidence>
<dbReference type="NCBIfam" id="TIGR01946">
    <property type="entry name" value="rnfD"/>
    <property type="match status" value="1"/>
</dbReference>
<dbReference type="Pfam" id="PF03116">
    <property type="entry name" value="NQR2_RnfD_RnfE"/>
    <property type="match status" value="1"/>
</dbReference>
<protein>
    <recommendedName>
        <fullName evidence="10">Ion-translocating oxidoreductase complex subunit D</fullName>
        <ecNumber evidence="10">7.-.-.-</ecNumber>
    </recommendedName>
    <alternativeName>
        <fullName evidence="10">Rnf electron transport complex subunit D</fullName>
    </alternativeName>
</protein>
<evidence type="ECO:0000256" key="2">
    <source>
        <dbReference type="ARBA" id="ARBA00022553"/>
    </source>
</evidence>
<dbReference type="GO" id="GO:0022900">
    <property type="term" value="P:electron transport chain"/>
    <property type="evidence" value="ECO:0007669"/>
    <property type="project" value="UniProtKB-UniRule"/>
</dbReference>
<evidence type="ECO:0000256" key="4">
    <source>
        <dbReference type="ARBA" id="ARBA00022643"/>
    </source>
</evidence>
<keyword evidence="2 10" id="KW-0597">Phosphoprotein</keyword>
<keyword evidence="9 10" id="KW-0472">Membrane</keyword>
<dbReference type="RefSeq" id="WP_136913250.1">
    <property type="nucleotide sequence ID" value="NZ_CP039371.1"/>
</dbReference>
<comment type="subunit">
    <text evidence="10">The complex is composed of six subunits: RnfA, RnfB, RnfC, RnfD, RnfE and RnfG.</text>
</comment>
<feature type="transmembrane region" description="Helical" evidence="10">
    <location>
        <begin position="248"/>
        <end position="266"/>
    </location>
</feature>
<keyword evidence="7 10" id="KW-0249">Electron transport</keyword>
<evidence type="ECO:0000256" key="6">
    <source>
        <dbReference type="ARBA" id="ARBA00022967"/>
    </source>
</evidence>
<name>A0A4D6X999_PSEPU</name>
<keyword evidence="10" id="KW-0997">Cell inner membrane</keyword>
<dbReference type="EMBL" id="CP039371">
    <property type="protein sequence ID" value="QCI11058.1"/>
    <property type="molecule type" value="Genomic_DNA"/>
</dbReference>
<evidence type="ECO:0000256" key="10">
    <source>
        <dbReference type="HAMAP-Rule" id="MF_00462"/>
    </source>
</evidence>
<evidence type="ECO:0000256" key="1">
    <source>
        <dbReference type="ARBA" id="ARBA00022448"/>
    </source>
</evidence>
<dbReference type="InterPro" id="IPR004338">
    <property type="entry name" value="NqrB/RnfD"/>
</dbReference>
<dbReference type="PANTHER" id="PTHR30578">
    <property type="entry name" value="ELECTRON TRANSPORT COMPLEX PROTEIN RNFD"/>
    <property type="match status" value="1"/>
</dbReference>
<feature type="transmembrane region" description="Helical" evidence="10">
    <location>
        <begin position="215"/>
        <end position="236"/>
    </location>
</feature>
<evidence type="ECO:0000256" key="3">
    <source>
        <dbReference type="ARBA" id="ARBA00022630"/>
    </source>
</evidence>
<comment type="caution">
    <text evidence="10">Lacks conserved residue(s) required for the propagation of feature annotation.</text>
</comment>
<comment type="similarity">
    <text evidence="10">Belongs to the NqrB/RnfD family.</text>
</comment>
<keyword evidence="10" id="KW-1003">Cell membrane</keyword>
<organism evidence="11 12">
    <name type="scientific">Pseudomonas putida</name>
    <name type="common">Arthrobacter siderocapsulatus</name>
    <dbReference type="NCBI Taxonomy" id="303"/>
    <lineage>
        <taxon>Bacteria</taxon>
        <taxon>Pseudomonadati</taxon>
        <taxon>Pseudomonadota</taxon>
        <taxon>Gammaproteobacteria</taxon>
        <taxon>Pseudomonadales</taxon>
        <taxon>Pseudomonadaceae</taxon>
        <taxon>Pseudomonas</taxon>
    </lineage>
</organism>
<dbReference type="HAMAP" id="MF_00462">
    <property type="entry name" value="RsxD_RnfD"/>
    <property type="match status" value="1"/>
</dbReference>
<evidence type="ECO:0000256" key="5">
    <source>
        <dbReference type="ARBA" id="ARBA00022692"/>
    </source>
</evidence>